<dbReference type="PROSITE" id="PS51257">
    <property type="entry name" value="PROKAR_LIPOPROTEIN"/>
    <property type="match status" value="1"/>
</dbReference>
<dbReference type="EMBL" id="HBGO01017851">
    <property type="protein sequence ID" value="CAD9339553.1"/>
    <property type="molecule type" value="Transcribed_RNA"/>
</dbReference>
<evidence type="ECO:0000256" key="1">
    <source>
        <dbReference type="SAM" id="MobiDB-lite"/>
    </source>
</evidence>
<name>A0A7S1ZIM6_TRICV</name>
<gene>
    <name evidence="3" type="ORF">OSIN01602_LOCUS10199</name>
</gene>
<proteinExistence type="predicted"/>
<dbReference type="AlphaFoldDB" id="A0A7S1ZIM6"/>
<protein>
    <submittedName>
        <fullName evidence="3">Uncharacterized protein</fullName>
    </submittedName>
</protein>
<reference evidence="3" key="1">
    <citation type="submission" date="2021-01" db="EMBL/GenBank/DDBJ databases">
        <authorList>
            <person name="Corre E."/>
            <person name="Pelletier E."/>
            <person name="Niang G."/>
            <person name="Scheremetjew M."/>
            <person name="Finn R."/>
            <person name="Kale V."/>
            <person name="Holt S."/>
            <person name="Cochrane G."/>
            <person name="Meng A."/>
            <person name="Brown T."/>
            <person name="Cohen L."/>
        </authorList>
    </citation>
    <scope>NUCLEOTIDE SEQUENCE</scope>
    <source>
        <strain evidence="3">Grunow 1884</strain>
    </source>
</reference>
<evidence type="ECO:0000256" key="2">
    <source>
        <dbReference type="SAM" id="SignalP"/>
    </source>
</evidence>
<feature type="region of interest" description="Disordered" evidence="1">
    <location>
        <begin position="45"/>
        <end position="89"/>
    </location>
</feature>
<sequence>MAVIRFFLAALLLSSCDAFSGARCSSFFSPSSGCRTFTSSISGLSMAAKKRRRRRKDAQTDEPKAPSAEADIDTDPMGEGVSDGELPDFDLFEDEPVASASDLKASSVAASSSTGVSMSPIQAMDADMSDPRVMEAMKGSKSASIPMSSDDLVRDRALEKSMSFSPVNEPLPNLGEFAKKSRGVSESGGFVDEGKVGKKRARAEARRAAAIEAEEAEAGDSGFSLDIPQIKGEDGKVSPIKILETGTWVGIFILVGWEVYINSPLFERAAPMAPVVY</sequence>
<evidence type="ECO:0000313" key="3">
    <source>
        <dbReference type="EMBL" id="CAD9339553.1"/>
    </source>
</evidence>
<feature type="chain" id="PRO_5030833616" evidence="2">
    <location>
        <begin position="19"/>
        <end position="277"/>
    </location>
</feature>
<accession>A0A7S1ZIM6</accession>
<organism evidence="3">
    <name type="scientific">Trieres chinensis</name>
    <name type="common">Marine centric diatom</name>
    <name type="synonym">Odontella sinensis</name>
    <dbReference type="NCBI Taxonomy" id="1514140"/>
    <lineage>
        <taxon>Eukaryota</taxon>
        <taxon>Sar</taxon>
        <taxon>Stramenopiles</taxon>
        <taxon>Ochrophyta</taxon>
        <taxon>Bacillariophyta</taxon>
        <taxon>Mediophyceae</taxon>
        <taxon>Biddulphiophycidae</taxon>
        <taxon>Eupodiscales</taxon>
        <taxon>Parodontellaceae</taxon>
        <taxon>Trieres</taxon>
    </lineage>
</organism>
<keyword evidence="2" id="KW-0732">Signal</keyword>
<feature type="signal peptide" evidence="2">
    <location>
        <begin position="1"/>
        <end position="18"/>
    </location>
</feature>